<dbReference type="SUPFAM" id="SSF103481">
    <property type="entry name" value="Multidrug resistance efflux transporter EmrE"/>
    <property type="match status" value="1"/>
</dbReference>
<dbReference type="Gene3D" id="1.10.3730.20">
    <property type="match status" value="1"/>
</dbReference>
<sequence>MERWVAYAFFSMAFAGFTSVIAKLGLTGISGDLGLAIRTCFVFVFVLLFASVVVPFSQLETLTWKNFFWLGLSGVTTAASWIFYYKAIKLGDVSTVALIDKGSVVVAVLLAWWILHEAITPAKLAGAALIAAGMLVIARG</sequence>
<dbReference type="InterPro" id="IPR037185">
    <property type="entry name" value="EmrE-like"/>
</dbReference>
<proteinExistence type="predicted"/>
<keyword evidence="1" id="KW-0472">Membrane</keyword>
<feature type="transmembrane region" description="Helical" evidence="1">
    <location>
        <begin position="33"/>
        <end position="54"/>
    </location>
</feature>
<dbReference type="RefSeq" id="WP_193685222.1">
    <property type="nucleotide sequence ID" value="NZ_CP062941.1"/>
</dbReference>
<protein>
    <submittedName>
        <fullName evidence="3">EamA family transporter</fullName>
    </submittedName>
</protein>
<reference evidence="3 4" key="1">
    <citation type="submission" date="2020-10" db="EMBL/GenBank/DDBJ databases">
        <title>Genome sequencing of Massilia sp. LPB0304.</title>
        <authorList>
            <person name="Kim J."/>
        </authorList>
    </citation>
    <scope>NUCLEOTIDE SEQUENCE [LARGE SCALE GENOMIC DNA]</scope>
    <source>
        <strain evidence="3 4">LPB0304</strain>
    </source>
</reference>
<feature type="transmembrane region" description="Helical" evidence="1">
    <location>
        <begin position="6"/>
        <end position="26"/>
    </location>
</feature>
<gene>
    <name evidence="3" type="ORF">LPB04_14360</name>
</gene>
<dbReference type="EMBL" id="CP062941">
    <property type="protein sequence ID" value="QOL48176.1"/>
    <property type="molecule type" value="Genomic_DNA"/>
</dbReference>
<dbReference type="InterPro" id="IPR000620">
    <property type="entry name" value="EamA_dom"/>
</dbReference>
<dbReference type="Proteomes" id="UP000593875">
    <property type="component" value="Chromosome"/>
</dbReference>
<dbReference type="Pfam" id="PF00892">
    <property type="entry name" value="EamA"/>
    <property type="match status" value="1"/>
</dbReference>
<feature type="domain" description="EamA" evidence="2">
    <location>
        <begin position="4"/>
        <end position="138"/>
    </location>
</feature>
<evidence type="ECO:0000256" key="1">
    <source>
        <dbReference type="SAM" id="Phobius"/>
    </source>
</evidence>
<dbReference type="AlphaFoldDB" id="A0A7L9U2E2"/>
<dbReference type="KEGG" id="mlir:LPB04_14360"/>
<feature type="transmembrane region" description="Helical" evidence="1">
    <location>
        <begin position="66"/>
        <end position="84"/>
    </location>
</feature>
<dbReference type="GO" id="GO:0016020">
    <property type="term" value="C:membrane"/>
    <property type="evidence" value="ECO:0007669"/>
    <property type="project" value="InterPro"/>
</dbReference>
<keyword evidence="4" id="KW-1185">Reference proteome</keyword>
<dbReference type="PANTHER" id="PTHR22911:SF137">
    <property type="entry name" value="SOLUTE CARRIER FAMILY 35 MEMBER G2-RELATED"/>
    <property type="match status" value="1"/>
</dbReference>
<feature type="transmembrane region" description="Helical" evidence="1">
    <location>
        <begin position="96"/>
        <end position="115"/>
    </location>
</feature>
<evidence type="ECO:0000259" key="2">
    <source>
        <dbReference type="Pfam" id="PF00892"/>
    </source>
</evidence>
<keyword evidence="1" id="KW-0812">Transmembrane</keyword>
<organism evidence="3 4">
    <name type="scientific">Massilia litorea</name>
    <dbReference type="NCBI Taxonomy" id="2769491"/>
    <lineage>
        <taxon>Bacteria</taxon>
        <taxon>Pseudomonadati</taxon>
        <taxon>Pseudomonadota</taxon>
        <taxon>Betaproteobacteria</taxon>
        <taxon>Burkholderiales</taxon>
        <taxon>Oxalobacteraceae</taxon>
        <taxon>Telluria group</taxon>
        <taxon>Massilia</taxon>
    </lineage>
</organism>
<feature type="transmembrane region" description="Helical" evidence="1">
    <location>
        <begin position="121"/>
        <end position="138"/>
    </location>
</feature>
<evidence type="ECO:0000313" key="3">
    <source>
        <dbReference type="EMBL" id="QOL48176.1"/>
    </source>
</evidence>
<name>A0A7L9U2E2_9BURK</name>
<keyword evidence="1" id="KW-1133">Transmembrane helix</keyword>
<dbReference type="PANTHER" id="PTHR22911">
    <property type="entry name" value="ACYL-MALONYL CONDENSING ENZYME-RELATED"/>
    <property type="match status" value="1"/>
</dbReference>
<accession>A0A7L9U2E2</accession>
<evidence type="ECO:0000313" key="4">
    <source>
        <dbReference type="Proteomes" id="UP000593875"/>
    </source>
</evidence>